<name>A0A023CUZ2_9LACO</name>
<comment type="caution">
    <text evidence="1">The sequence shown here is derived from an EMBL/GenBank/DDBJ whole genome shotgun (WGS) entry which is preliminary data.</text>
</comment>
<dbReference type="PATRIC" id="fig|1423806.3.peg.2205"/>
<proteinExistence type="predicted"/>
<dbReference type="AlphaFoldDB" id="A0A023CUZ2"/>
<protein>
    <submittedName>
        <fullName evidence="1">Uncharacterized protein</fullName>
    </submittedName>
</protein>
<evidence type="ECO:0000313" key="2">
    <source>
        <dbReference type="Proteomes" id="UP000050961"/>
    </source>
</evidence>
<sequence length="51" mass="5775">MSTGLKKFLRLVLMSAGILAYVVYCHVIEKLAQRRDSLLSVCFNLSEVDEN</sequence>
<dbReference type="Proteomes" id="UP000050961">
    <property type="component" value="Unassembled WGS sequence"/>
</dbReference>
<organism evidence="1 2">
    <name type="scientific">Liquorilactobacillus sucicola DSM 21376 = JCM 15457</name>
    <dbReference type="NCBI Taxonomy" id="1423806"/>
    <lineage>
        <taxon>Bacteria</taxon>
        <taxon>Bacillati</taxon>
        <taxon>Bacillota</taxon>
        <taxon>Bacilli</taxon>
        <taxon>Lactobacillales</taxon>
        <taxon>Lactobacillaceae</taxon>
        <taxon>Liquorilactobacillus</taxon>
    </lineage>
</organism>
<dbReference type="EMBL" id="AYZF01000017">
    <property type="protein sequence ID" value="KRN05597.1"/>
    <property type="molecule type" value="Genomic_DNA"/>
</dbReference>
<accession>A0A023CUZ2</accession>
<dbReference type="STRING" id="1423806.FD15_GL002160"/>
<gene>
    <name evidence="1" type="ORF">FD15_GL002160</name>
</gene>
<reference evidence="1 2" key="1">
    <citation type="journal article" date="2015" name="Genome Announc.">
        <title>Expanding the biotechnology potential of lactobacilli through comparative genomics of 213 strains and associated genera.</title>
        <authorList>
            <person name="Sun Z."/>
            <person name="Harris H.M."/>
            <person name="McCann A."/>
            <person name="Guo C."/>
            <person name="Argimon S."/>
            <person name="Zhang W."/>
            <person name="Yang X."/>
            <person name="Jeffery I.B."/>
            <person name="Cooney J.C."/>
            <person name="Kagawa T.F."/>
            <person name="Liu W."/>
            <person name="Song Y."/>
            <person name="Salvetti E."/>
            <person name="Wrobel A."/>
            <person name="Rasinkangas P."/>
            <person name="Parkhill J."/>
            <person name="Rea M.C."/>
            <person name="O'Sullivan O."/>
            <person name="Ritari J."/>
            <person name="Douillard F.P."/>
            <person name="Paul Ross R."/>
            <person name="Yang R."/>
            <person name="Briner A.E."/>
            <person name="Felis G.E."/>
            <person name="de Vos W.M."/>
            <person name="Barrangou R."/>
            <person name="Klaenhammer T.R."/>
            <person name="Caufield P.W."/>
            <person name="Cui Y."/>
            <person name="Zhang H."/>
            <person name="O'Toole P.W."/>
        </authorList>
    </citation>
    <scope>NUCLEOTIDE SEQUENCE [LARGE SCALE GENOMIC DNA]</scope>
    <source>
        <strain evidence="1 2">DSM 21376</strain>
    </source>
</reference>
<keyword evidence="2" id="KW-1185">Reference proteome</keyword>
<evidence type="ECO:0000313" key="1">
    <source>
        <dbReference type="EMBL" id="KRN05597.1"/>
    </source>
</evidence>